<reference evidence="3 4" key="1">
    <citation type="submission" date="2018-06" db="EMBL/GenBank/DDBJ databases">
        <title>Genomic Encyclopedia of Type Strains, Phase III (KMG-III): the genomes of soil and plant-associated and newly described type strains.</title>
        <authorList>
            <person name="Whitman W."/>
        </authorList>
    </citation>
    <scope>NUCLEOTIDE SEQUENCE [LARGE SCALE GENOMIC DNA]</scope>
    <source>
        <strain evidence="3 4">CECT 9025</strain>
    </source>
</reference>
<evidence type="ECO:0000313" key="3">
    <source>
        <dbReference type="EMBL" id="PYE84506.1"/>
    </source>
</evidence>
<keyword evidence="3" id="KW-0282">Flagellum</keyword>
<feature type="chain" id="PRO_5016242941" evidence="2">
    <location>
        <begin position="22"/>
        <end position="207"/>
    </location>
</feature>
<keyword evidence="2" id="KW-0732">Signal</keyword>
<proteinExistence type="predicted"/>
<keyword evidence="1" id="KW-0175">Coiled coil</keyword>
<dbReference type="EMBL" id="QJTE01000002">
    <property type="protein sequence ID" value="PYE84506.1"/>
    <property type="molecule type" value="Genomic_DNA"/>
</dbReference>
<dbReference type="AlphaFoldDB" id="A0A318SVY0"/>
<evidence type="ECO:0000256" key="1">
    <source>
        <dbReference type="SAM" id="Coils"/>
    </source>
</evidence>
<evidence type="ECO:0000313" key="4">
    <source>
        <dbReference type="Proteomes" id="UP000248311"/>
    </source>
</evidence>
<accession>A0A318SVY0</accession>
<gene>
    <name evidence="3" type="ORF">DFP88_102306</name>
</gene>
<sequence>MRPARLLLSGLALAALFKAGASLGPGAVPQALALPFVRAAEAAGSADDPETAAATAQATAPEACPLPEAVLETVTQERGLLGERQQQLAAEAAELELAREQLEIEAARLETLRGDLEAQLDRIEAVHEGDVARLVNLYRAMKPDEAAAIMNELDLEVSVMVLGDMVERDAAPILAQLSPVRAQAISRIIFERGRMPGDQRLENIRIE</sequence>
<feature type="signal peptide" evidence="2">
    <location>
        <begin position="1"/>
        <end position="21"/>
    </location>
</feature>
<dbReference type="Proteomes" id="UP000248311">
    <property type="component" value="Unassembled WGS sequence"/>
</dbReference>
<comment type="caution">
    <text evidence="3">The sequence shown here is derived from an EMBL/GenBank/DDBJ whole genome shotgun (WGS) entry which is preliminary data.</text>
</comment>
<evidence type="ECO:0000256" key="2">
    <source>
        <dbReference type="SAM" id="SignalP"/>
    </source>
</evidence>
<organism evidence="3 4">
    <name type="scientific">Pseudoroseicyclus aestuarii</name>
    <dbReference type="NCBI Taxonomy" id="1795041"/>
    <lineage>
        <taxon>Bacteria</taxon>
        <taxon>Pseudomonadati</taxon>
        <taxon>Pseudomonadota</taxon>
        <taxon>Alphaproteobacteria</taxon>
        <taxon>Rhodobacterales</taxon>
        <taxon>Paracoccaceae</taxon>
        <taxon>Pseudoroseicyclus</taxon>
    </lineage>
</organism>
<dbReference type="OrthoDB" id="9791432at2"/>
<name>A0A318SVY0_9RHOB</name>
<dbReference type="SUPFAM" id="SSF158791">
    <property type="entry name" value="MgtE N-terminal domain-like"/>
    <property type="match status" value="1"/>
</dbReference>
<keyword evidence="3" id="KW-0969">Cilium</keyword>
<keyword evidence="4" id="KW-1185">Reference proteome</keyword>
<protein>
    <submittedName>
        <fullName evidence="3">Flagellar motility protein MotE (MotC chaperone)</fullName>
    </submittedName>
</protein>
<dbReference type="RefSeq" id="WP_110813594.1">
    <property type="nucleotide sequence ID" value="NZ_QJTE01000002.1"/>
</dbReference>
<feature type="coiled-coil region" evidence="1">
    <location>
        <begin position="85"/>
        <end position="126"/>
    </location>
</feature>
<keyword evidence="3" id="KW-0966">Cell projection</keyword>